<dbReference type="Gene3D" id="3.30.70.100">
    <property type="match status" value="1"/>
</dbReference>
<dbReference type="FunCoup" id="F1ZDA0">
    <property type="interactions" value="233"/>
</dbReference>
<dbReference type="SUPFAM" id="SSF82689">
    <property type="entry name" value="Mechanosensitive channel protein MscS (YggB), C-terminal domain"/>
    <property type="match status" value="1"/>
</dbReference>
<reference evidence="11 12" key="1">
    <citation type="journal article" date="2012" name="J. Bacteriol.">
        <title>Draft Genome Sequence of Novosphingobium nitrogenifigens Y88T.</title>
        <authorList>
            <person name="Strabala T.J."/>
            <person name="Macdonald L."/>
            <person name="Liu V."/>
            <person name="Smit A.M."/>
        </authorList>
    </citation>
    <scope>NUCLEOTIDE SEQUENCE [LARGE SCALE GENOMIC DNA]</scope>
    <source>
        <strain evidence="11 12">DSM 19370</strain>
    </source>
</reference>
<keyword evidence="6 7" id="KW-0472">Membrane</keyword>
<feature type="transmembrane region" description="Helical" evidence="7">
    <location>
        <begin position="46"/>
        <end position="67"/>
    </location>
</feature>
<evidence type="ECO:0000256" key="3">
    <source>
        <dbReference type="ARBA" id="ARBA00022475"/>
    </source>
</evidence>
<evidence type="ECO:0000256" key="1">
    <source>
        <dbReference type="ARBA" id="ARBA00004651"/>
    </source>
</evidence>
<dbReference type="eggNOG" id="COG3264">
    <property type="taxonomic scope" value="Bacteria"/>
</dbReference>
<comment type="subcellular location">
    <subcellularLocation>
        <location evidence="1">Cell membrane</location>
        <topology evidence="1">Multi-pass membrane protein</topology>
    </subcellularLocation>
</comment>
<dbReference type="InterPro" id="IPR052702">
    <property type="entry name" value="MscS-like_channel"/>
</dbReference>
<dbReference type="InParanoid" id="F1ZDA0"/>
<dbReference type="Gene3D" id="1.10.287.1260">
    <property type="match status" value="1"/>
</dbReference>
<dbReference type="STRING" id="983920.Y88_3768"/>
<dbReference type="Pfam" id="PF21082">
    <property type="entry name" value="MS_channel_3rd"/>
    <property type="match status" value="1"/>
</dbReference>
<feature type="domain" description="Mechanosensitive ion channel MscS C-terminal" evidence="9">
    <location>
        <begin position="205"/>
        <end position="288"/>
    </location>
</feature>
<evidence type="ECO:0000256" key="7">
    <source>
        <dbReference type="SAM" id="Phobius"/>
    </source>
</evidence>
<dbReference type="PANTHER" id="PTHR30347:SF1">
    <property type="entry name" value="MECHANOSENSITIVE CHANNEL MSCK"/>
    <property type="match status" value="1"/>
</dbReference>
<dbReference type="InterPro" id="IPR023408">
    <property type="entry name" value="MscS_beta-dom_sf"/>
</dbReference>
<dbReference type="OrthoDB" id="9799209at2"/>
<dbReference type="InterPro" id="IPR006685">
    <property type="entry name" value="MscS_channel_2nd"/>
</dbReference>
<dbReference type="InterPro" id="IPR049278">
    <property type="entry name" value="MS_channel_C"/>
</dbReference>
<gene>
    <name evidence="11" type="ORF">Y88_3768</name>
</gene>
<dbReference type="GO" id="GO:0008381">
    <property type="term" value="F:mechanosensitive monoatomic ion channel activity"/>
    <property type="evidence" value="ECO:0007669"/>
    <property type="project" value="UniProtKB-ARBA"/>
</dbReference>
<name>F1ZDA0_9SPHN</name>
<proteinExistence type="inferred from homology"/>
<dbReference type="InterPro" id="IPR011014">
    <property type="entry name" value="MscS_channel_TM-2"/>
</dbReference>
<evidence type="ECO:0000259" key="8">
    <source>
        <dbReference type="Pfam" id="PF00924"/>
    </source>
</evidence>
<protein>
    <submittedName>
        <fullName evidence="11">MscS mechanosensitive ion channel</fullName>
    </submittedName>
</protein>
<dbReference type="GO" id="GO:0005886">
    <property type="term" value="C:plasma membrane"/>
    <property type="evidence" value="ECO:0007669"/>
    <property type="project" value="UniProtKB-SubCell"/>
</dbReference>
<comment type="similarity">
    <text evidence="2">Belongs to the MscS (TC 1.A.23) family.</text>
</comment>
<dbReference type="RefSeq" id="WP_008071390.1">
    <property type="nucleotide sequence ID" value="NZ_AQWK01000004.1"/>
</dbReference>
<dbReference type="HOGENOM" id="CLU_037945_4_2_5"/>
<evidence type="ECO:0000313" key="11">
    <source>
        <dbReference type="EMBL" id="EGD57458.1"/>
    </source>
</evidence>
<sequence>MSANHHVITPAAIARHPLVRQTKDAIQALDDISIDIGHYHLSLLNALWMAMVVILAFALAQGCSKLARRLVRQIKGLDPTQMELGEKGVTLGVWAFAFLATIDALGISLTAFTVFSGAFGLAIGFGLQKTFGNLIAGIIILMDRSIKPGDVIAVNDGTMGVVRKIGIRAATVTALDNREYLIPNEILMTSQVENWSYSSREVSISVPVGISYDSDLDLAEKLLLEAAHSVERVLATPAPSVIVSALGPSSIDLTVSVWILDPERGVGGIRSQVLKAALRLFKENGVEIPFPQQDLRLRNSEGLQALAGMARRPDPAG</sequence>
<dbReference type="SUPFAM" id="SSF50182">
    <property type="entry name" value="Sm-like ribonucleoproteins"/>
    <property type="match status" value="1"/>
</dbReference>
<evidence type="ECO:0000256" key="4">
    <source>
        <dbReference type="ARBA" id="ARBA00022692"/>
    </source>
</evidence>
<dbReference type="InterPro" id="IPR049142">
    <property type="entry name" value="MS_channel_1st"/>
</dbReference>
<dbReference type="InterPro" id="IPR010920">
    <property type="entry name" value="LSM_dom_sf"/>
</dbReference>
<dbReference type="SUPFAM" id="SSF82861">
    <property type="entry name" value="Mechanosensitive channel protein MscS (YggB), transmembrane region"/>
    <property type="match status" value="1"/>
</dbReference>
<dbReference type="Proteomes" id="UP000004728">
    <property type="component" value="Unassembled WGS sequence"/>
</dbReference>
<keyword evidence="3" id="KW-1003">Cell membrane</keyword>
<dbReference type="AlphaFoldDB" id="F1ZDA0"/>
<dbReference type="EMBL" id="AEWJ01000065">
    <property type="protein sequence ID" value="EGD57458.1"/>
    <property type="molecule type" value="Genomic_DNA"/>
</dbReference>
<dbReference type="Gene3D" id="2.30.30.60">
    <property type="match status" value="1"/>
</dbReference>
<feature type="transmembrane region" description="Helical" evidence="7">
    <location>
        <begin position="88"/>
        <end position="112"/>
    </location>
</feature>
<organism evidence="11 12">
    <name type="scientific">Novosphingobium nitrogenifigens DSM 19370</name>
    <dbReference type="NCBI Taxonomy" id="983920"/>
    <lineage>
        <taxon>Bacteria</taxon>
        <taxon>Pseudomonadati</taxon>
        <taxon>Pseudomonadota</taxon>
        <taxon>Alphaproteobacteria</taxon>
        <taxon>Sphingomonadales</taxon>
        <taxon>Sphingomonadaceae</taxon>
        <taxon>Novosphingobium</taxon>
    </lineage>
</organism>
<feature type="domain" description="Mechanosensitive ion channel transmembrane helices 2/3" evidence="10">
    <location>
        <begin position="89"/>
        <end position="128"/>
    </location>
</feature>
<evidence type="ECO:0000313" key="12">
    <source>
        <dbReference type="Proteomes" id="UP000004728"/>
    </source>
</evidence>
<accession>F1ZDA0</accession>
<evidence type="ECO:0000259" key="9">
    <source>
        <dbReference type="Pfam" id="PF21082"/>
    </source>
</evidence>
<evidence type="ECO:0000259" key="10">
    <source>
        <dbReference type="Pfam" id="PF21088"/>
    </source>
</evidence>
<keyword evidence="5 7" id="KW-1133">Transmembrane helix</keyword>
<evidence type="ECO:0000256" key="6">
    <source>
        <dbReference type="ARBA" id="ARBA00023136"/>
    </source>
</evidence>
<evidence type="ECO:0000256" key="2">
    <source>
        <dbReference type="ARBA" id="ARBA00008017"/>
    </source>
</evidence>
<keyword evidence="4 7" id="KW-0812">Transmembrane</keyword>
<comment type="caution">
    <text evidence="11">The sequence shown here is derived from an EMBL/GenBank/DDBJ whole genome shotgun (WGS) entry which is preliminary data.</text>
</comment>
<evidence type="ECO:0000256" key="5">
    <source>
        <dbReference type="ARBA" id="ARBA00022989"/>
    </source>
</evidence>
<dbReference type="PANTHER" id="PTHR30347">
    <property type="entry name" value="POTASSIUM CHANNEL RELATED"/>
    <property type="match status" value="1"/>
</dbReference>
<dbReference type="InterPro" id="IPR011066">
    <property type="entry name" value="MscS_channel_C_sf"/>
</dbReference>
<dbReference type="Pfam" id="PF21088">
    <property type="entry name" value="MS_channel_1st"/>
    <property type="match status" value="1"/>
</dbReference>
<dbReference type="Pfam" id="PF00924">
    <property type="entry name" value="MS_channel_2nd"/>
    <property type="match status" value="1"/>
</dbReference>
<feature type="transmembrane region" description="Helical" evidence="7">
    <location>
        <begin position="118"/>
        <end position="141"/>
    </location>
</feature>
<feature type="domain" description="Mechanosensitive ion channel MscS" evidence="8">
    <location>
        <begin position="130"/>
        <end position="196"/>
    </location>
</feature>
<keyword evidence="12" id="KW-1185">Reference proteome</keyword>